<evidence type="ECO:0000313" key="3">
    <source>
        <dbReference type="Proteomes" id="UP000593565"/>
    </source>
</evidence>
<protein>
    <submittedName>
        <fullName evidence="2">Uncharacterized protein</fullName>
    </submittedName>
</protein>
<accession>A0A7J6AG26</accession>
<feature type="region of interest" description="Disordered" evidence="1">
    <location>
        <begin position="1"/>
        <end position="23"/>
    </location>
</feature>
<comment type="caution">
    <text evidence="2">The sequence shown here is derived from an EMBL/GenBank/DDBJ whole genome shotgun (WGS) entry which is preliminary data.</text>
</comment>
<sequence length="148" mass="16027">MCSLLETHTGRQDRKAPERPGCCDSTQRKCLSPGVAEADDAGFALQDGLHGRAVELGCGDGKGTGVAPDVQHSIPAGKRWTRSLLPPSRRRLDLVIYPAAYVAQGRAGQLGPCRDRTLVFLGHKNFVAEALARHHDCDDLNWVTVITE</sequence>
<keyword evidence="3" id="KW-1185">Reference proteome</keyword>
<evidence type="ECO:0000313" key="2">
    <source>
        <dbReference type="EMBL" id="KAF4081852.1"/>
    </source>
</evidence>
<evidence type="ECO:0000256" key="1">
    <source>
        <dbReference type="SAM" id="MobiDB-lite"/>
    </source>
</evidence>
<proteinExistence type="predicted"/>
<dbReference type="Proteomes" id="UP000593565">
    <property type="component" value="Unassembled WGS sequence"/>
</dbReference>
<gene>
    <name evidence="2" type="ORF">AMELA_G00145070</name>
</gene>
<reference evidence="2 3" key="1">
    <citation type="submission" date="2020-02" db="EMBL/GenBank/DDBJ databases">
        <title>A chromosome-scale genome assembly of the black bullhead catfish (Ameiurus melas).</title>
        <authorList>
            <person name="Wen M."/>
            <person name="Zham M."/>
            <person name="Cabau C."/>
            <person name="Klopp C."/>
            <person name="Donnadieu C."/>
            <person name="Roques C."/>
            <person name="Bouchez O."/>
            <person name="Lampietro C."/>
            <person name="Jouanno E."/>
            <person name="Herpin A."/>
            <person name="Louis A."/>
            <person name="Berthelot C."/>
            <person name="Parey E."/>
            <person name="Roest-Crollius H."/>
            <person name="Braasch I."/>
            <person name="Postlethwait J."/>
            <person name="Robinson-Rechavi M."/>
            <person name="Echchiki A."/>
            <person name="Begum T."/>
            <person name="Montfort J."/>
            <person name="Schartl M."/>
            <person name="Bobe J."/>
            <person name="Guiguen Y."/>
        </authorList>
    </citation>
    <scope>NUCLEOTIDE SEQUENCE [LARGE SCALE GENOMIC DNA]</scope>
    <source>
        <strain evidence="2">M_S1</strain>
        <tissue evidence="2">Blood</tissue>
    </source>
</reference>
<name>A0A7J6AG26_AMEME</name>
<feature type="compositionally biased region" description="Basic and acidic residues" evidence="1">
    <location>
        <begin position="8"/>
        <end position="18"/>
    </location>
</feature>
<dbReference type="AlphaFoldDB" id="A0A7J6AG26"/>
<dbReference type="EMBL" id="JAAGNN010000012">
    <property type="protein sequence ID" value="KAF4081852.1"/>
    <property type="molecule type" value="Genomic_DNA"/>
</dbReference>
<organism evidence="2 3">
    <name type="scientific">Ameiurus melas</name>
    <name type="common">Black bullhead</name>
    <name type="synonym">Silurus melas</name>
    <dbReference type="NCBI Taxonomy" id="219545"/>
    <lineage>
        <taxon>Eukaryota</taxon>
        <taxon>Metazoa</taxon>
        <taxon>Chordata</taxon>
        <taxon>Craniata</taxon>
        <taxon>Vertebrata</taxon>
        <taxon>Euteleostomi</taxon>
        <taxon>Actinopterygii</taxon>
        <taxon>Neopterygii</taxon>
        <taxon>Teleostei</taxon>
        <taxon>Ostariophysi</taxon>
        <taxon>Siluriformes</taxon>
        <taxon>Ictaluridae</taxon>
        <taxon>Ameiurus</taxon>
    </lineage>
</organism>